<proteinExistence type="predicted"/>
<sequence length="128" mass="14652">MSAAVKDVLARELEASGLWRRAADRWLEVMLSYGLSDAQREWVRRRRRRCLSATQPVVKDRLNVREILNAAKAAQTRMGLSQQGGAAFRFKGQKRREKVVINDSCLAEETDAELLISEYFQQRQEAGL</sequence>
<evidence type="ECO:0000313" key="1">
    <source>
        <dbReference type="EMBL" id="SNU37598.1"/>
    </source>
</evidence>
<dbReference type="EMBL" id="FZTC01000034">
    <property type="protein sequence ID" value="SNU37598.1"/>
    <property type="molecule type" value="Genomic_DNA"/>
</dbReference>
<name>A0A285B9S9_9ENTR</name>
<reference evidence="2" key="1">
    <citation type="submission" date="2017-08" db="EMBL/GenBank/DDBJ databases">
        <authorList>
            <person name="Brisse S."/>
        </authorList>
    </citation>
    <scope>NUCLEOTIDE SEQUENCE [LARGE SCALE GENOMIC DNA]</scope>
    <source>
        <strain evidence="2">06D021</strain>
    </source>
</reference>
<evidence type="ECO:0000313" key="2">
    <source>
        <dbReference type="Proteomes" id="UP000220639"/>
    </source>
</evidence>
<dbReference type="Proteomes" id="UP000220639">
    <property type="component" value="Unassembled WGS sequence"/>
</dbReference>
<dbReference type="RefSeq" id="WP_098141230.1">
    <property type="nucleotide sequence ID" value="NZ_CBCSJA010000052.1"/>
</dbReference>
<dbReference type="Pfam" id="PF06069">
    <property type="entry name" value="PerC"/>
    <property type="match status" value="1"/>
</dbReference>
<gene>
    <name evidence="1" type="ORF">KOSB73_40144</name>
</gene>
<evidence type="ECO:0008006" key="3">
    <source>
        <dbReference type="Google" id="ProtNLM"/>
    </source>
</evidence>
<organism evidence="1 2">
    <name type="scientific">Klebsiella grimontii</name>
    <dbReference type="NCBI Taxonomy" id="2058152"/>
    <lineage>
        <taxon>Bacteria</taxon>
        <taxon>Pseudomonadati</taxon>
        <taxon>Pseudomonadota</taxon>
        <taxon>Gammaproteobacteria</taxon>
        <taxon>Enterobacterales</taxon>
        <taxon>Enterobacteriaceae</taxon>
        <taxon>Klebsiella/Raoultella group</taxon>
        <taxon>Klebsiella</taxon>
    </lineage>
</organism>
<accession>A0A285B9S9</accession>
<dbReference type="AlphaFoldDB" id="A0A285B9S9"/>
<dbReference type="InterPro" id="IPR024684">
    <property type="entry name" value="Tscrpt_act_PerC/SfV_Orf40"/>
</dbReference>
<protein>
    <recommendedName>
        <fullName evidence="3">PerC family transcriptional regulator</fullName>
    </recommendedName>
</protein>